<gene>
    <name evidence="3" type="ORF">A4A49_08572</name>
</gene>
<dbReference type="SMR" id="A0A1J6HX21"/>
<protein>
    <recommendedName>
        <fullName evidence="2">Phospholipid scramblase</fullName>
    </recommendedName>
</protein>
<dbReference type="Proteomes" id="UP000187609">
    <property type="component" value="Unassembled WGS sequence"/>
</dbReference>
<dbReference type="GO" id="GO:0017128">
    <property type="term" value="F:phospholipid scramblase activity"/>
    <property type="evidence" value="ECO:0007669"/>
    <property type="project" value="InterPro"/>
</dbReference>
<dbReference type="SUPFAM" id="SSF54518">
    <property type="entry name" value="Tubby C-terminal domain-like"/>
    <property type="match status" value="1"/>
</dbReference>
<dbReference type="AlphaFoldDB" id="A0A1J6HX21"/>
<dbReference type="OrthoDB" id="191150at2759"/>
<keyword evidence="4" id="KW-1185">Reference proteome</keyword>
<accession>A0A1J6HX21</accession>
<sequence length="425" mass="48200">MSWRNSFRCLSKRYKCRSSESFTINELWDGIFVATKDSFFQSQSQRGYLSSSLSPTGNPSEAFNYEGTVPGRAKLPGFVTGLAQGTRPGAIVLSRQYGQRSADGPDLSREFFVQLWLADEKKQRSGGIQKRKLRNTVDQRRTGFGSQTSSQVPFGKWFSGASIPEETSYSEVKPVLKQPPTSQSVTGILEPTSLEEAKVAPLLARSNLLITRDIEWANLMLGFEQENRYAVMDVCYPQSPVGFIREQSNVLARQFLRTRRPFVACITDALGNELFRVRRPFWWINSSIYAEINGKEVGVVHRRWHLWKRIYDLYLGNKQFAVVENPGFWNWTFTLKDIDGKVLAQIDRDWRGFGFEIFTDAGQYVIRFGNAHSSICPITGIQELEVARPLILSERAVAVALAISLDNDYFSRHGGWGIPFVVVSE</sequence>
<evidence type="ECO:0000256" key="1">
    <source>
        <dbReference type="ARBA" id="ARBA00005350"/>
    </source>
</evidence>
<name>A0A1J6HX21_NICAT</name>
<proteinExistence type="inferred from homology"/>
<dbReference type="STRING" id="49451.A0A1J6HX21"/>
<evidence type="ECO:0000256" key="2">
    <source>
        <dbReference type="RuleBase" id="RU363116"/>
    </source>
</evidence>
<reference evidence="3" key="1">
    <citation type="submission" date="2016-11" db="EMBL/GenBank/DDBJ databases">
        <title>The genome of Nicotiana attenuata.</title>
        <authorList>
            <person name="Xu S."/>
            <person name="Brockmoeller T."/>
            <person name="Gaquerel E."/>
            <person name="Navarro A."/>
            <person name="Kuhl H."/>
            <person name="Gase K."/>
            <person name="Ling Z."/>
            <person name="Zhou W."/>
            <person name="Kreitzer C."/>
            <person name="Stanke M."/>
            <person name="Tang H."/>
            <person name="Lyons E."/>
            <person name="Pandey P."/>
            <person name="Pandey S.P."/>
            <person name="Timmermann B."/>
            <person name="Baldwin I.T."/>
        </authorList>
    </citation>
    <scope>NUCLEOTIDE SEQUENCE [LARGE SCALE GENOMIC DNA]</scope>
    <source>
        <strain evidence="3">UT</strain>
    </source>
</reference>
<dbReference type="GO" id="GO:0005886">
    <property type="term" value="C:plasma membrane"/>
    <property type="evidence" value="ECO:0007669"/>
    <property type="project" value="TreeGrafter"/>
</dbReference>
<dbReference type="InterPro" id="IPR025659">
    <property type="entry name" value="Tubby-like_C"/>
</dbReference>
<comment type="similarity">
    <text evidence="1 2">Belongs to the phospholipid scramblase family.</text>
</comment>
<dbReference type="OMA" id="ADSSICP"/>
<dbReference type="PANTHER" id="PTHR23248">
    <property type="entry name" value="PHOSPHOLIPID SCRAMBLASE-RELATED"/>
    <property type="match status" value="1"/>
</dbReference>
<evidence type="ECO:0000313" key="4">
    <source>
        <dbReference type="Proteomes" id="UP000187609"/>
    </source>
</evidence>
<dbReference type="Pfam" id="PF03803">
    <property type="entry name" value="Scramblase"/>
    <property type="match status" value="1"/>
</dbReference>
<dbReference type="Gramene" id="OIS97388">
    <property type="protein sequence ID" value="OIS97388"/>
    <property type="gene ID" value="A4A49_08572"/>
</dbReference>
<dbReference type="InterPro" id="IPR005552">
    <property type="entry name" value="Scramblase"/>
</dbReference>
<comment type="caution">
    <text evidence="3">The sequence shown here is derived from an EMBL/GenBank/DDBJ whole genome shotgun (WGS) entry which is preliminary data.</text>
</comment>
<dbReference type="EMBL" id="MJEQ01037193">
    <property type="protein sequence ID" value="OIS97388.1"/>
    <property type="molecule type" value="Genomic_DNA"/>
</dbReference>
<evidence type="ECO:0000313" key="3">
    <source>
        <dbReference type="EMBL" id="OIS97388.1"/>
    </source>
</evidence>
<dbReference type="PANTHER" id="PTHR23248:SF9">
    <property type="entry name" value="PHOSPHOLIPID SCRAMBLASE"/>
    <property type="match status" value="1"/>
</dbReference>
<dbReference type="KEGG" id="nau:109234623"/>
<organism evidence="3 4">
    <name type="scientific">Nicotiana attenuata</name>
    <name type="common">Coyote tobacco</name>
    <dbReference type="NCBI Taxonomy" id="49451"/>
    <lineage>
        <taxon>Eukaryota</taxon>
        <taxon>Viridiplantae</taxon>
        <taxon>Streptophyta</taxon>
        <taxon>Embryophyta</taxon>
        <taxon>Tracheophyta</taxon>
        <taxon>Spermatophyta</taxon>
        <taxon>Magnoliopsida</taxon>
        <taxon>eudicotyledons</taxon>
        <taxon>Gunneridae</taxon>
        <taxon>Pentapetalae</taxon>
        <taxon>asterids</taxon>
        <taxon>lamiids</taxon>
        <taxon>Solanales</taxon>
        <taxon>Solanaceae</taxon>
        <taxon>Nicotianoideae</taxon>
        <taxon>Nicotianeae</taxon>
        <taxon>Nicotiana</taxon>
    </lineage>
</organism>